<evidence type="ECO:0000256" key="5">
    <source>
        <dbReference type="ARBA" id="ARBA00022801"/>
    </source>
</evidence>
<evidence type="ECO:0000256" key="11">
    <source>
        <dbReference type="ARBA" id="ARBA00044996"/>
    </source>
</evidence>
<evidence type="ECO:0000259" key="15">
    <source>
        <dbReference type="Pfam" id="PF22103"/>
    </source>
</evidence>
<evidence type="ECO:0000313" key="16">
    <source>
        <dbReference type="EMBL" id="VED15123.1"/>
    </source>
</evidence>
<protein>
    <recommendedName>
        <fullName evidence="10">Deubiquitinase SseL</fullName>
    </recommendedName>
    <alternativeName>
        <fullName evidence="12">Deubiquitinating enzyme</fullName>
    </alternativeName>
    <alternativeName>
        <fullName evidence="11">Deubiquitinating protease</fullName>
    </alternativeName>
    <alternativeName>
        <fullName evidence="13">Salmonella secreted effector L</fullName>
    </alternativeName>
</protein>
<dbReference type="GO" id="GO:0006508">
    <property type="term" value="P:proteolysis"/>
    <property type="evidence" value="ECO:0007669"/>
    <property type="project" value="UniProtKB-KW"/>
</dbReference>
<dbReference type="InterPro" id="IPR054329">
    <property type="entry name" value="ElaD/SseL-like_N"/>
</dbReference>
<evidence type="ECO:0000313" key="17">
    <source>
        <dbReference type="Proteomes" id="UP000271797"/>
    </source>
</evidence>
<organism evidence="16 17">
    <name type="scientific">Escherichia coli</name>
    <dbReference type="NCBI Taxonomy" id="562"/>
    <lineage>
        <taxon>Bacteria</taxon>
        <taxon>Pseudomonadati</taxon>
        <taxon>Pseudomonadota</taxon>
        <taxon>Gammaproteobacteria</taxon>
        <taxon>Enterobacterales</taxon>
        <taxon>Enterobacteriaceae</taxon>
        <taxon>Escherichia</taxon>
    </lineage>
</organism>
<reference evidence="16 17" key="1">
    <citation type="submission" date="2018-12" db="EMBL/GenBank/DDBJ databases">
        <authorList>
            <consortium name="Pathogen Informatics"/>
        </authorList>
    </citation>
    <scope>NUCLEOTIDE SEQUENCE [LARGE SCALE GENOMIC DNA]</scope>
    <source>
        <strain evidence="16 17">NCTC9044</strain>
    </source>
</reference>
<dbReference type="GO" id="GO:0008234">
    <property type="term" value="F:cysteine-type peptidase activity"/>
    <property type="evidence" value="ECO:0007669"/>
    <property type="project" value="UniProtKB-KW"/>
</dbReference>
<evidence type="ECO:0000256" key="4">
    <source>
        <dbReference type="ARBA" id="ARBA00022670"/>
    </source>
</evidence>
<feature type="domain" description="SseL-like C-terminal" evidence="14">
    <location>
        <begin position="160"/>
        <end position="240"/>
    </location>
</feature>
<name>A0A3S4KWG7_ECOLX</name>
<dbReference type="GO" id="GO:0005576">
    <property type="term" value="C:extracellular region"/>
    <property type="evidence" value="ECO:0007669"/>
    <property type="project" value="UniProtKB-SubCell"/>
</dbReference>
<keyword evidence="5 16" id="KW-0378">Hydrolase</keyword>
<evidence type="ECO:0000256" key="8">
    <source>
        <dbReference type="ARBA" id="ARBA00023200"/>
    </source>
</evidence>
<accession>A0A3S4KWG7</accession>
<evidence type="ECO:0000256" key="7">
    <source>
        <dbReference type="ARBA" id="ARBA00023026"/>
    </source>
</evidence>
<dbReference type="NCBIfam" id="NF008812">
    <property type="entry name" value="PRK11836.1"/>
    <property type="match status" value="1"/>
</dbReference>
<evidence type="ECO:0000259" key="14">
    <source>
        <dbReference type="Pfam" id="PF22102"/>
    </source>
</evidence>
<evidence type="ECO:0000256" key="6">
    <source>
        <dbReference type="ARBA" id="ARBA00022807"/>
    </source>
</evidence>
<dbReference type="Proteomes" id="UP000271797">
    <property type="component" value="Chromosome"/>
</dbReference>
<evidence type="ECO:0000256" key="9">
    <source>
        <dbReference type="ARBA" id="ARBA00044952"/>
    </source>
</evidence>
<dbReference type="GO" id="GO:0030430">
    <property type="term" value="C:host cell cytoplasm"/>
    <property type="evidence" value="ECO:0007669"/>
    <property type="project" value="UniProtKB-SubCell"/>
</dbReference>
<sequence>MVTVVSNYCQLSQTQLCQTFAEKFTVTEELLQSLKKTALSGDEESIELLHNIALGYDEFGKKAEDILYHIVRTPTNETLSIIRLIKNACLKLYNLAHAATNSPLKPAGPDNSDDLLFKKLFSPSKLMTIIGDEIPLISEKQSLSKVLLNDKNNELSDGTNFWDKNRQLTTDEIDCYLQKIAANAKNTQVNYPTGLYLPDSNSTYLEFALNDNIKIDPSWPKEVQLFPINTGGHWILVSLQK</sequence>
<keyword evidence="7" id="KW-0843">Virulence</keyword>
<dbReference type="EMBL" id="LR134238">
    <property type="protein sequence ID" value="VED15123.1"/>
    <property type="molecule type" value="Genomic_DNA"/>
</dbReference>
<evidence type="ECO:0000256" key="12">
    <source>
        <dbReference type="ARBA" id="ARBA00045004"/>
    </source>
</evidence>
<dbReference type="Pfam" id="PF22103">
    <property type="entry name" value="ElaD_SseL-like_N"/>
    <property type="match status" value="1"/>
</dbReference>
<evidence type="ECO:0000256" key="13">
    <source>
        <dbReference type="ARBA" id="ARBA00045015"/>
    </source>
</evidence>
<dbReference type="AlphaFoldDB" id="A0A3S4KWG7"/>
<evidence type="ECO:0000256" key="10">
    <source>
        <dbReference type="ARBA" id="ARBA00044984"/>
    </source>
</evidence>
<evidence type="ECO:0000256" key="1">
    <source>
        <dbReference type="ARBA" id="ARBA00004192"/>
    </source>
</evidence>
<keyword evidence="6" id="KW-0788">Thiol protease</keyword>
<evidence type="ECO:0000256" key="2">
    <source>
        <dbReference type="ARBA" id="ARBA00004613"/>
    </source>
</evidence>
<feature type="domain" description="ElaD/SseL-like N-terminal" evidence="15">
    <location>
        <begin position="29"/>
        <end position="140"/>
    </location>
</feature>
<dbReference type="Pfam" id="PF22102">
    <property type="entry name" value="ElaD-SseL-like_C"/>
    <property type="match status" value="1"/>
</dbReference>
<keyword evidence="8" id="KW-1035">Host cytoplasm</keyword>
<evidence type="ECO:0000256" key="3">
    <source>
        <dbReference type="ARBA" id="ARBA00022525"/>
    </source>
</evidence>
<keyword evidence="4" id="KW-0645">Protease</keyword>
<proteinExistence type="inferred from homology"/>
<dbReference type="InterPro" id="IPR054328">
    <property type="entry name" value="SseL-like_C"/>
</dbReference>
<comment type="subcellular location">
    <subcellularLocation>
        <location evidence="1">Host cytoplasm</location>
    </subcellularLocation>
    <subcellularLocation>
        <location evidence="2">Secreted</location>
    </subcellularLocation>
</comment>
<gene>
    <name evidence="16" type="primary">elaD_1</name>
    <name evidence="16" type="ORF">NCTC9044_06077</name>
</gene>
<keyword evidence="3" id="KW-0964">Secreted</keyword>
<comment type="similarity">
    <text evidence="9">Belongs to the peptidase C79 family.</text>
</comment>